<name>A0A2K8UBD3_9GAMM</name>
<evidence type="ECO:0008006" key="3">
    <source>
        <dbReference type="Google" id="ProtNLM"/>
    </source>
</evidence>
<keyword evidence="2" id="KW-1185">Reference proteome</keyword>
<evidence type="ECO:0000313" key="2">
    <source>
        <dbReference type="Proteomes" id="UP000232638"/>
    </source>
</evidence>
<gene>
    <name evidence="1" type="ORF">THSYN_19340</name>
</gene>
<dbReference type="Proteomes" id="UP000232638">
    <property type="component" value="Chromosome"/>
</dbReference>
<organism evidence="1 2">
    <name type="scientific">Candidatus Thiodictyon syntrophicum</name>
    <dbReference type="NCBI Taxonomy" id="1166950"/>
    <lineage>
        <taxon>Bacteria</taxon>
        <taxon>Pseudomonadati</taxon>
        <taxon>Pseudomonadota</taxon>
        <taxon>Gammaproteobacteria</taxon>
        <taxon>Chromatiales</taxon>
        <taxon>Chromatiaceae</taxon>
        <taxon>Thiodictyon</taxon>
    </lineage>
</organism>
<reference evidence="1 2" key="1">
    <citation type="submission" date="2017-03" db="EMBL/GenBank/DDBJ databases">
        <title>Complete genome sequence of Candidatus 'Thiodictyon syntrophicum' sp. nov. strain Cad16T, a photolithoautotroph purple sulfur bacterium isolated from an alpine meromictic lake.</title>
        <authorList>
            <person name="Luedin S.M."/>
            <person name="Pothier J.F."/>
            <person name="Danza F."/>
            <person name="Storelli N."/>
            <person name="Wittwer M."/>
            <person name="Tonolla M."/>
        </authorList>
    </citation>
    <scope>NUCLEOTIDE SEQUENCE [LARGE SCALE GENOMIC DNA]</scope>
    <source>
        <strain evidence="1 2">Cad16T</strain>
    </source>
</reference>
<evidence type="ECO:0000313" key="1">
    <source>
        <dbReference type="EMBL" id="AUB82883.1"/>
    </source>
</evidence>
<dbReference type="AlphaFoldDB" id="A0A2K8UBD3"/>
<sequence length="184" mass="18741">MAALVLGLASAGVFAMGISLTPSSSQIRVGDHFNLLVGVNDARDGVYSADEVIAFGFDVAIGNPLLVSWTGAEVAMPPFSDDLSADLIDTGVAGLVGAGPGITDPAFTLAVLHFVATGEGVLDLGIFSNLGDLNEGLIYVTEAARDLTAATQVTIQGAGQAPLPGTLVLLIGGLPWLVRRVRGR</sequence>
<dbReference type="EMBL" id="CP020370">
    <property type="protein sequence ID" value="AUB82883.1"/>
    <property type="molecule type" value="Genomic_DNA"/>
</dbReference>
<proteinExistence type="predicted"/>
<protein>
    <recommendedName>
        <fullName evidence="3">Cohesin domain-containing protein</fullName>
    </recommendedName>
</protein>
<accession>A0A2K8UBD3</accession>
<dbReference type="KEGG" id="tsy:THSYN_19340"/>